<dbReference type="Gene3D" id="3.40.50.720">
    <property type="entry name" value="NAD(P)-binding Rossmann-like Domain"/>
    <property type="match status" value="1"/>
</dbReference>
<dbReference type="RefSeq" id="WP_054086877.1">
    <property type="nucleotide sequence ID" value="NZ_LGLN01000067.1"/>
</dbReference>
<accession>A0A0N0GDX0</accession>
<proteinExistence type="predicted"/>
<gene>
    <name evidence="3" type="ORF">ABJ99_0127</name>
</gene>
<dbReference type="PATRIC" id="fig|81035.3.peg.157"/>
<evidence type="ECO:0000313" key="4">
    <source>
        <dbReference type="Proteomes" id="UP000037891"/>
    </source>
</evidence>
<dbReference type="Pfam" id="PF00899">
    <property type="entry name" value="ThiF"/>
    <property type="match status" value="1"/>
</dbReference>
<reference evidence="3 4" key="1">
    <citation type="submission" date="2015-07" db="EMBL/GenBank/DDBJ databases">
        <authorList>
            <person name="Noorani M."/>
        </authorList>
    </citation>
    <scope>NUCLEOTIDE SEQUENCE [LARGE SCALE GENOMIC DNA]</scope>
    <source>
        <strain evidence="3 4">0788_9</strain>
    </source>
</reference>
<evidence type="ECO:0000313" key="3">
    <source>
        <dbReference type="EMBL" id="KPC27631.1"/>
    </source>
</evidence>
<feature type="domain" description="THIF-type NAD/FAD binding fold" evidence="1">
    <location>
        <begin position="302"/>
        <end position="519"/>
    </location>
</feature>
<dbReference type="GO" id="GO:0008641">
    <property type="term" value="F:ubiquitin-like modifier activating enzyme activity"/>
    <property type="evidence" value="ECO:0007669"/>
    <property type="project" value="InterPro"/>
</dbReference>
<comment type="caution">
    <text evidence="3">The sequence shown here is derived from an EMBL/GenBank/DDBJ whole genome shotgun (WGS) entry which is preliminary data.</text>
</comment>
<evidence type="ECO:0000259" key="2">
    <source>
        <dbReference type="Pfam" id="PF14461"/>
    </source>
</evidence>
<dbReference type="SUPFAM" id="SSF69572">
    <property type="entry name" value="Activating enzymes of the ubiquitin-like proteins"/>
    <property type="match status" value="1"/>
</dbReference>
<dbReference type="Pfam" id="PF14461">
    <property type="entry name" value="Prok-E2_B"/>
    <property type="match status" value="1"/>
</dbReference>
<protein>
    <submittedName>
        <fullName evidence="3">UBA/THIF-type NAD/FAD binding protein</fullName>
    </submittedName>
</protein>
<sequence length="541" mass="59415">MGEVLPDLISEMQSRGFTYIGRTPDRWVKFEGPLGTAEGVFRCDFTVEPTFFALPVVRLKELPSTLSPVTPHLGANGWLCYLAPSTVVLDIFDPIGQTLRCLAEAESVLGRIIRGEMVQDLVEEFFVHWYSQICVFDVQNLERGEVPAFYVASHRGARTPVITDDIERTVVKINVMHFNPKRFLMLAYVVGTTAQPRPRQDNWPPQTVADIINWQRELDKSCAKKIQQRVAEAYKKKSGDTVIFIKSPLLNYGFQVHFDQSVLDEEKFKQARGTERLYSFRVTRLTAIRIDDQYIAQRSIPSMKTLTGLKIALVGCGTIGGYLADMLVKAGAGTAGGNLTLIDFDLLMPENVGRHRLGLPFSFNNKAFGLSVMLQNDAPGISVRGLEVNVRDAHLGDIDLLIDATGEEALGHWLAANYASSVPMLSVWIEGPGTAVRALLKCSENAACYRCLSAHIKAGQFPTVEGGIPHVMAGYGCEGLYVPFPMTVSVQAAALGAEMALAWANGKTSPSLQTKITDYAYTLASPDCNPPKVEDCPACTS</sequence>
<dbReference type="InterPro" id="IPR000594">
    <property type="entry name" value="ThiF_NAD_FAD-bd"/>
</dbReference>
<dbReference type="AlphaFoldDB" id="A0A0N0GDX0"/>
<reference evidence="3 4" key="2">
    <citation type="submission" date="2015-10" db="EMBL/GenBank/DDBJ databases">
        <title>Comparative genomics and high-throughput reverse genetic screens identify a new phytobacterial MAMP and an Arabidopsis receptor required for immune elicitation.</title>
        <authorList>
            <person name="Mott G.A."/>
            <person name="Thakur S."/>
            <person name="Wang P.W."/>
            <person name="Desveaux D."/>
            <person name="Guttman D.S."/>
        </authorList>
    </citation>
    <scope>NUCLEOTIDE SEQUENCE [LARGE SCALE GENOMIC DNA]</scope>
    <source>
        <strain evidence="3 4">0788_9</strain>
    </source>
</reference>
<dbReference type="InterPro" id="IPR035985">
    <property type="entry name" value="Ubiquitin-activating_enz"/>
</dbReference>
<dbReference type="EMBL" id="LGLN01000067">
    <property type="protein sequence ID" value="KPC27631.1"/>
    <property type="molecule type" value="Genomic_DNA"/>
</dbReference>
<dbReference type="Proteomes" id="UP000037891">
    <property type="component" value="Unassembled WGS sequence"/>
</dbReference>
<organism evidence="3 4">
    <name type="scientific">Pseudomonas syringae pv. cilantro</name>
    <dbReference type="NCBI Taxonomy" id="81035"/>
    <lineage>
        <taxon>Bacteria</taxon>
        <taxon>Pseudomonadati</taxon>
        <taxon>Pseudomonadota</taxon>
        <taxon>Gammaproteobacteria</taxon>
        <taxon>Pseudomonadales</taxon>
        <taxon>Pseudomonadaceae</taxon>
        <taxon>Pseudomonas</taxon>
        <taxon>Pseudomonas syringae</taxon>
    </lineage>
</organism>
<feature type="domain" description="Prokaryotic E2 family B" evidence="2">
    <location>
        <begin position="29"/>
        <end position="133"/>
    </location>
</feature>
<evidence type="ECO:0000259" key="1">
    <source>
        <dbReference type="Pfam" id="PF00899"/>
    </source>
</evidence>
<dbReference type="InterPro" id="IPR032701">
    <property type="entry name" value="Prok-E2_B_dom"/>
</dbReference>
<name>A0A0N0GDX0_PSESX</name>